<proteinExistence type="predicted"/>
<organism evidence="1 2">
    <name type="scientific">Clostridium butyricum</name>
    <dbReference type="NCBI Taxonomy" id="1492"/>
    <lineage>
        <taxon>Bacteria</taxon>
        <taxon>Bacillati</taxon>
        <taxon>Bacillota</taxon>
        <taxon>Clostridia</taxon>
        <taxon>Eubacteriales</taxon>
        <taxon>Clostridiaceae</taxon>
        <taxon>Clostridium</taxon>
    </lineage>
</organism>
<evidence type="ECO:0000313" key="1">
    <source>
        <dbReference type="EMBL" id="NAS19328.1"/>
    </source>
</evidence>
<name>A0A6L9ERP8_CLOBU</name>
<dbReference type="Proteomes" id="UP000474042">
    <property type="component" value="Unassembled WGS sequence"/>
</dbReference>
<comment type="caution">
    <text evidence="1">The sequence shown here is derived from an EMBL/GenBank/DDBJ whole genome shotgun (WGS) entry which is preliminary data.</text>
</comment>
<gene>
    <name evidence="1" type="ORF">GND98_016055</name>
</gene>
<evidence type="ECO:0000313" key="2">
    <source>
        <dbReference type="Proteomes" id="UP000474042"/>
    </source>
</evidence>
<sequence length="480" mass="56711">MERKRLERIVCERLVSNVCGGMEIVSKWGCLPNTDGYKHAEEIFDKKYELISFSQLEKEILVTWYNELSYKEKRINETKFSIDYNDASKLYNRISEWVAEYTIDGRLEGIPKEIREDVEKNSNLINTINEAFDMVIDCAKEKKNGKEVNSTKILKATNSLEQVKKISKKIAGNNIKDLLDTIIKSVSSNTGNKYDEKIIQEIIEKKYYFVSNLIKLSEDDEYFLDDYLDINNKKVLDNKFHKNELNDEIENLTQMYIAERERGLPLKDSTKDNLRNKTSESILEKPYNEVLNSVSIKEFIDKYSAFVDIYDKEELNINNILDYYNIERRYNLQLYINVIPVMVDYSNMKKDDHEEFLRRLSKIVILDNCLFRHLKIREVAEKIADEIVCGEYAYFHSIIREIRDIQKLKKNIVKQMLQIDSLQYEVLKCENKDGVNVEESLMSILDISRSTLNQLNNIDLEYNDFIENNKIEKKIYKDLK</sequence>
<protein>
    <submittedName>
        <fullName evidence="1">Uncharacterized protein</fullName>
    </submittedName>
</protein>
<accession>A0A6L9ERP8</accession>
<reference evidence="1 2" key="1">
    <citation type="submission" date="2020-01" db="EMBL/GenBank/DDBJ databases">
        <title>Genome sequence of a 1,3-propanediol producer, Clostridium butyricum S3.</title>
        <authorList>
            <person name="Zhou J."/>
        </authorList>
    </citation>
    <scope>NUCLEOTIDE SEQUENCE [LARGE SCALE GENOMIC DNA]</scope>
    <source>
        <strain evidence="1 2">S3</strain>
    </source>
</reference>
<dbReference type="EMBL" id="WOFV02000066">
    <property type="protein sequence ID" value="NAS19328.1"/>
    <property type="molecule type" value="Genomic_DNA"/>
</dbReference>
<dbReference type="AlphaFoldDB" id="A0A6L9ERP8"/>